<dbReference type="InterPro" id="IPR002429">
    <property type="entry name" value="CcO_II-like_C"/>
</dbReference>
<dbReference type="GO" id="GO:0005886">
    <property type="term" value="C:plasma membrane"/>
    <property type="evidence" value="ECO:0007669"/>
    <property type="project" value="UniProtKB-SubCell"/>
</dbReference>
<name>A0A846N1R3_9PROT</name>
<keyword evidence="11 14" id="KW-0472">Membrane</keyword>
<dbReference type="PROSITE" id="PS51257">
    <property type="entry name" value="PROKAR_LIPOPROTEIN"/>
    <property type="match status" value="1"/>
</dbReference>
<keyword evidence="12" id="KW-0564">Palmitate</keyword>
<dbReference type="PROSITE" id="PS50857">
    <property type="entry name" value="COX2_CUA"/>
    <property type="match status" value="1"/>
</dbReference>
<keyword evidence="10 14" id="KW-0560">Oxidoreductase</keyword>
<evidence type="ECO:0000259" key="17">
    <source>
        <dbReference type="PROSITE" id="PS50999"/>
    </source>
</evidence>
<evidence type="ECO:0000256" key="5">
    <source>
        <dbReference type="ARBA" id="ARBA00022660"/>
    </source>
</evidence>
<dbReference type="InterPro" id="IPR011759">
    <property type="entry name" value="Cyt_c_oxidase_su2_TM_dom"/>
</dbReference>
<keyword evidence="19" id="KW-1185">Reference proteome</keyword>
<feature type="domain" description="Cytochrome oxidase subunit II transmembrane region profile" evidence="17">
    <location>
        <begin position="25"/>
        <end position="122"/>
    </location>
</feature>
<evidence type="ECO:0000256" key="1">
    <source>
        <dbReference type="ARBA" id="ARBA00004651"/>
    </source>
</evidence>
<dbReference type="InterPro" id="IPR006333">
    <property type="entry name" value="Cyt_o_ubiquinol_oxidase_su2"/>
</dbReference>
<dbReference type="EMBL" id="JAASRM010000001">
    <property type="protein sequence ID" value="NIK89888.1"/>
    <property type="molecule type" value="Genomic_DNA"/>
</dbReference>
<gene>
    <name evidence="18" type="ORF">FHS83_003206</name>
</gene>
<evidence type="ECO:0000256" key="4">
    <source>
        <dbReference type="ARBA" id="ARBA00022475"/>
    </source>
</evidence>
<keyword evidence="9 15" id="KW-1133">Transmembrane helix</keyword>
<feature type="transmembrane region" description="Helical" evidence="15">
    <location>
        <begin position="12"/>
        <end position="34"/>
    </location>
</feature>
<dbReference type="PANTHER" id="PTHR22888:SF18">
    <property type="entry name" value="CYTOCHROME BO(3) UBIQUINOL OXIDASE SUBUNIT 2"/>
    <property type="match status" value="1"/>
</dbReference>
<dbReference type="InterPro" id="IPR045187">
    <property type="entry name" value="CcO_II"/>
</dbReference>
<accession>A0A846N1R3</accession>
<organism evidence="18 19">
    <name type="scientific">Rhizomicrobium palustre</name>
    <dbReference type="NCBI Taxonomy" id="189966"/>
    <lineage>
        <taxon>Bacteria</taxon>
        <taxon>Pseudomonadati</taxon>
        <taxon>Pseudomonadota</taxon>
        <taxon>Alphaproteobacteria</taxon>
        <taxon>Micropepsales</taxon>
        <taxon>Micropepsaceae</taxon>
        <taxon>Rhizomicrobium</taxon>
    </lineage>
</organism>
<keyword evidence="6 15" id="KW-0812">Transmembrane</keyword>
<dbReference type="GO" id="GO:0016682">
    <property type="term" value="F:oxidoreductase activity, acting on diphenols and related substances as donors, oxygen as acceptor"/>
    <property type="evidence" value="ECO:0007669"/>
    <property type="project" value="InterPro"/>
</dbReference>
<dbReference type="Gene3D" id="2.60.40.420">
    <property type="entry name" value="Cupredoxins - blue copper proteins"/>
    <property type="match status" value="1"/>
</dbReference>
<keyword evidence="8 14" id="KW-0249">Electron transport</keyword>
<keyword evidence="4 14" id="KW-1003">Cell membrane</keyword>
<dbReference type="PROSITE" id="PS50999">
    <property type="entry name" value="COX2_TM"/>
    <property type="match status" value="1"/>
</dbReference>
<dbReference type="GO" id="GO:0005507">
    <property type="term" value="F:copper ion binding"/>
    <property type="evidence" value="ECO:0007669"/>
    <property type="project" value="InterPro"/>
</dbReference>
<evidence type="ECO:0000256" key="11">
    <source>
        <dbReference type="ARBA" id="ARBA00023136"/>
    </source>
</evidence>
<evidence type="ECO:0000256" key="8">
    <source>
        <dbReference type="ARBA" id="ARBA00022982"/>
    </source>
</evidence>
<evidence type="ECO:0000256" key="6">
    <source>
        <dbReference type="ARBA" id="ARBA00022692"/>
    </source>
</evidence>
<evidence type="ECO:0000256" key="12">
    <source>
        <dbReference type="ARBA" id="ARBA00023139"/>
    </source>
</evidence>
<evidence type="ECO:0000259" key="16">
    <source>
        <dbReference type="PROSITE" id="PS50857"/>
    </source>
</evidence>
<feature type="transmembrane region" description="Helical" evidence="15">
    <location>
        <begin position="46"/>
        <end position="71"/>
    </location>
</feature>
<evidence type="ECO:0000256" key="9">
    <source>
        <dbReference type="ARBA" id="ARBA00022989"/>
    </source>
</evidence>
<dbReference type="GO" id="GO:0042773">
    <property type="term" value="P:ATP synthesis coupled electron transport"/>
    <property type="evidence" value="ECO:0007669"/>
    <property type="project" value="TreeGrafter"/>
</dbReference>
<dbReference type="InterPro" id="IPR008972">
    <property type="entry name" value="Cupredoxin"/>
</dbReference>
<keyword evidence="7" id="KW-0732">Signal</keyword>
<dbReference type="SUPFAM" id="SSF49503">
    <property type="entry name" value="Cupredoxins"/>
    <property type="match status" value="1"/>
</dbReference>
<evidence type="ECO:0000256" key="13">
    <source>
        <dbReference type="ARBA" id="ARBA00023288"/>
    </source>
</evidence>
<comment type="subcellular location">
    <subcellularLocation>
        <location evidence="1">Cell membrane</location>
        <topology evidence="1">Multi-pass membrane protein</topology>
    </subcellularLocation>
</comment>
<keyword evidence="5 14" id="KW-0679">Respiratory chain</keyword>
<evidence type="ECO:0000313" key="18">
    <source>
        <dbReference type="EMBL" id="NIK89888.1"/>
    </source>
</evidence>
<dbReference type="Pfam" id="PF00116">
    <property type="entry name" value="COX2"/>
    <property type="match status" value="1"/>
</dbReference>
<evidence type="ECO:0000256" key="10">
    <source>
        <dbReference type="ARBA" id="ARBA00023002"/>
    </source>
</evidence>
<feature type="transmembrane region" description="Helical" evidence="15">
    <location>
        <begin position="92"/>
        <end position="113"/>
    </location>
</feature>
<reference evidence="18 19" key="1">
    <citation type="submission" date="2020-03" db="EMBL/GenBank/DDBJ databases">
        <title>Genomic Encyclopedia of Type Strains, Phase IV (KMG-IV): sequencing the most valuable type-strain genomes for metagenomic binning, comparative biology and taxonomic classification.</title>
        <authorList>
            <person name="Goeker M."/>
        </authorList>
    </citation>
    <scope>NUCLEOTIDE SEQUENCE [LARGE SCALE GENOMIC DNA]</scope>
    <source>
        <strain evidence="18 19">DSM 19867</strain>
    </source>
</reference>
<evidence type="ECO:0000313" key="19">
    <source>
        <dbReference type="Proteomes" id="UP000570514"/>
    </source>
</evidence>
<dbReference type="SUPFAM" id="SSF81464">
    <property type="entry name" value="Cytochrome c oxidase subunit II-like, transmembrane region"/>
    <property type="match status" value="1"/>
</dbReference>
<dbReference type="Proteomes" id="UP000570514">
    <property type="component" value="Unassembled WGS sequence"/>
</dbReference>
<dbReference type="GO" id="GO:0009486">
    <property type="term" value="F:cytochrome bo3 ubiquinol oxidase activity"/>
    <property type="evidence" value="ECO:0007669"/>
    <property type="project" value="InterPro"/>
</dbReference>
<feature type="domain" description="Cytochrome oxidase subunit II copper A binding" evidence="16">
    <location>
        <begin position="128"/>
        <end position="240"/>
    </location>
</feature>
<dbReference type="InterPro" id="IPR010514">
    <property type="entry name" value="COX_ARM"/>
</dbReference>
<dbReference type="GO" id="GO:0004129">
    <property type="term" value="F:cytochrome-c oxidase activity"/>
    <property type="evidence" value="ECO:0007669"/>
    <property type="project" value="UniProtKB-UniRule"/>
</dbReference>
<dbReference type="AlphaFoldDB" id="A0A846N1R3"/>
<comment type="similarity">
    <text evidence="2 14">Belongs to the cytochrome c oxidase subunit 2 family.</text>
</comment>
<dbReference type="InterPro" id="IPR034227">
    <property type="entry name" value="CuRO_UO_II"/>
</dbReference>
<evidence type="ECO:0000256" key="2">
    <source>
        <dbReference type="ARBA" id="ARBA00007866"/>
    </source>
</evidence>
<keyword evidence="13" id="KW-0449">Lipoprotein</keyword>
<evidence type="ECO:0000256" key="7">
    <source>
        <dbReference type="ARBA" id="ARBA00022729"/>
    </source>
</evidence>
<dbReference type="InterPro" id="IPR036257">
    <property type="entry name" value="Cyt_c_oxidase_su2_TM_sf"/>
</dbReference>
<keyword evidence="3 14" id="KW-0813">Transport</keyword>
<dbReference type="PANTHER" id="PTHR22888">
    <property type="entry name" value="CYTOCHROME C OXIDASE, SUBUNIT II"/>
    <property type="match status" value="1"/>
</dbReference>
<sequence>MRISDWAGKAKLASRVGLLTLAAVLLSGCDYVVMDPKGPVGEAEKNLILLATGIMLLVVVPVIIMAVAFAWKYRASNTKATYAPDWHHSNTIEAVVWTIPVLIILVLGTVTWITSHSLDPRKEIPSAEKPLEVEVVSLDWKWLFIYPEQGVASVNELAVPVGRTVHFKLTSSGVMNAFFVPQLGTQVYTMSGMQSQLNLRADHPGTYMGISANYSGRGFADMHFAAKALDTAAFKAWVAKAKAAGPLSNAEYAALMKQGTHPVTAYGSVEEGLFHRILNRCAMGGVCTDDAVAMANMKATAPGKPICDDPAKKAVNTKQIKG</sequence>
<dbReference type="NCBIfam" id="TIGR01433">
    <property type="entry name" value="CyoA"/>
    <property type="match status" value="1"/>
</dbReference>
<comment type="caution">
    <text evidence="18">The sequence shown here is derived from an EMBL/GenBank/DDBJ whole genome shotgun (WGS) entry which is preliminary data.</text>
</comment>
<evidence type="ECO:0000256" key="15">
    <source>
        <dbReference type="SAM" id="Phobius"/>
    </source>
</evidence>
<protein>
    <recommendedName>
        <fullName evidence="14">Ubiquinol oxidase subunit 2</fullName>
    </recommendedName>
</protein>
<dbReference type="Pfam" id="PF06481">
    <property type="entry name" value="COX_ARM"/>
    <property type="match status" value="1"/>
</dbReference>
<dbReference type="PIRSF" id="PIRSF000292">
    <property type="entry name" value="Ubi_od_II"/>
    <property type="match status" value="1"/>
</dbReference>
<evidence type="ECO:0000256" key="14">
    <source>
        <dbReference type="PIRNR" id="PIRNR000292"/>
    </source>
</evidence>
<dbReference type="RefSeq" id="WP_208414902.1">
    <property type="nucleotide sequence ID" value="NZ_BAAADC010000001.1"/>
</dbReference>
<dbReference type="CDD" id="cd04212">
    <property type="entry name" value="CuRO_UO_II"/>
    <property type="match status" value="1"/>
</dbReference>
<evidence type="ECO:0000256" key="3">
    <source>
        <dbReference type="ARBA" id="ARBA00022448"/>
    </source>
</evidence>
<proteinExistence type="inferred from homology"/>
<dbReference type="Gene3D" id="1.10.287.90">
    <property type="match status" value="1"/>
</dbReference>